<keyword evidence="1" id="KW-0472">Membrane</keyword>
<feature type="transmembrane region" description="Helical" evidence="1">
    <location>
        <begin position="12"/>
        <end position="40"/>
    </location>
</feature>
<protein>
    <submittedName>
        <fullName evidence="2">A1 protein</fullName>
    </submittedName>
</protein>
<keyword evidence="3" id="KW-1185">Reference proteome</keyword>
<evidence type="ECO:0000313" key="2">
    <source>
        <dbReference type="EMBL" id="QIO00280.1"/>
    </source>
</evidence>
<dbReference type="GeneID" id="300442587"/>
<reference evidence="3" key="1">
    <citation type="submission" date="2020-02" db="EMBL/GenBank/DDBJ databases">
        <authorList>
            <person name="Olsen N.S."/>
            <person name="Forero-Junco L."/>
            <person name="Kot W."/>
            <person name="Hansen L.H."/>
        </authorList>
    </citation>
    <scope>NUCLEOTIDE SEQUENCE [LARGE SCALE GENOMIC DNA]</scope>
</reference>
<evidence type="ECO:0000313" key="3">
    <source>
        <dbReference type="Proteomes" id="UP000500760"/>
    </source>
</evidence>
<evidence type="ECO:0000256" key="1">
    <source>
        <dbReference type="SAM" id="Phobius"/>
    </source>
</evidence>
<accession>A0A6G8RG05</accession>
<organism evidence="2 3">
    <name type="scientific">Salmonella phage polluks</name>
    <dbReference type="NCBI Taxonomy" id="2713313"/>
    <lineage>
        <taxon>Viruses</taxon>
        <taxon>Duplodnaviria</taxon>
        <taxon>Heunggongvirae</taxon>
        <taxon>Uroviricota</taxon>
        <taxon>Caudoviricetes</taxon>
        <taxon>Demerecviridae</taxon>
        <taxon>Markadamsvirinae</taxon>
        <taxon>Epseptimavirus</taxon>
        <taxon>Epseptimavirus polluks</taxon>
    </lineage>
</organism>
<dbReference type="EMBL" id="MT074456">
    <property type="protein sequence ID" value="QIO00280.1"/>
    <property type="molecule type" value="Genomic_DNA"/>
</dbReference>
<keyword evidence="1" id="KW-1133">Transmembrane helix</keyword>
<dbReference type="RefSeq" id="YP_011712442.1">
    <property type="nucleotide sequence ID" value="NC_102110.1"/>
</dbReference>
<dbReference type="Proteomes" id="UP000500760">
    <property type="component" value="Segment"/>
</dbReference>
<name>A0A6G8RG05_9CAUD</name>
<gene>
    <name evidence="2" type="ORF">polluks_10</name>
</gene>
<proteinExistence type="predicted"/>
<sequence length="75" mass="8320">MIFYPSESFILGLFLIAVIFIFNYGKYIIAVIGINSAYAADKFKRSANVQKYLAIIFLTLAISCGFSSSLVPILE</sequence>
<feature type="transmembrane region" description="Helical" evidence="1">
    <location>
        <begin position="52"/>
        <end position="74"/>
    </location>
</feature>
<keyword evidence="1" id="KW-0812">Transmembrane</keyword>